<evidence type="ECO:0000313" key="8">
    <source>
        <dbReference type="Proteomes" id="UP000008867"/>
    </source>
</evidence>
<feature type="compositionally biased region" description="Low complexity" evidence="5">
    <location>
        <begin position="153"/>
        <end position="174"/>
    </location>
</feature>
<organism evidence="7 8">
    <name type="scientific">Sporisorium reilianum (strain SRZ2)</name>
    <name type="common">Maize head smut fungus</name>
    <dbReference type="NCBI Taxonomy" id="999809"/>
    <lineage>
        <taxon>Eukaryota</taxon>
        <taxon>Fungi</taxon>
        <taxon>Dikarya</taxon>
        <taxon>Basidiomycota</taxon>
        <taxon>Ustilaginomycotina</taxon>
        <taxon>Ustilaginomycetes</taxon>
        <taxon>Ustilaginales</taxon>
        <taxon>Ustilaginaceae</taxon>
        <taxon>Sporisorium</taxon>
    </lineage>
</organism>
<dbReference type="OrthoDB" id="166134at2759"/>
<gene>
    <name evidence="7" type="ORF">sr10290</name>
</gene>
<dbReference type="Gene3D" id="3.30.40.10">
    <property type="entry name" value="Zinc/RING finger domain, C3HC4 (zinc finger)"/>
    <property type="match status" value="1"/>
</dbReference>
<dbReference type="SUPFAM" id="SSF140125">
    <property type="entry name" value="Rabenosyn-5 Rab-binding domain-like"/>
    <property type="match status" value="1"/>
</dbReference>
<dbReference type="SMART" id="SM00064">
    <property type="entry name" value="FYVE"/>
    <property type="match status" value="1"/>
</dbReference>
<feature type="region of interest" description="Disordered" evidence="5">
    <location>
        <begin position="1"/>
        <end position="273"/>
    </location>
</feature>
<feature type="domain" description="FYVE-type" evidence="6">
    <location>
        <begin position="454"/>
        <end position="566"/>
    </location>
</feature>
<reference evidence="7 8" key="1">
    <citation type="journal article" date="2010" name="Science">
        <title>Pathogenicity determinants in smut fungi revealed by genome comparison.</title>
        <authorList>
            <person name="Schirawski J."/>
            <person name="Mannhaupt G."/>
            <person name="Muench K."/>
            <person name="Brefort T."/>
            <person name="Schipper K."/>
            <person name="Doehlemann G."/>
            <person name="Di Stasio M."/>
            <person name="Roessel N."/>
            <person name="Mendoza-Mendoza A."/>
            <person name="Pester D."/>
            <person name="Mueller O."/>
            <person name="Winterberg B."/>
            <person name="Meyer E."/>
            <person name="Ghareeb H."/>
            <person name="Wollenberg T."/>
            <person name="Muensterkoetter M."/>
            <person name="Wong P."/>
            <person name="Walter M."/>
            <person name="Stukenbrock E."/>
            <person name="Gueldener U."/>
            <person name="Kahmann R."/>
        </authorList>
    </citation>
    <scope>NUCLEOTIDE SEQUENCE [LARGE SCALE GENOMIC DNA]</scope>
    <source>
        <strain evidence="8">SRZ2</strain>
    </source>
</reference>
<dbReference type="InterPro" id="IPR017455">
    <property type="entry name" value="Znf_FYVE-rel"/>
</dbReference>
<dbReference type="SUPFAM" id="SSF57903">
    <property type="entry name" value="FYVE/PHD zinc finger"/>
    <property type="match status" value="1"/>
</dbReference>
<dbReference type="CDD" id="cd15737">
    <property type="entry name" value="FYVE2_Vac1p_like"/>
    <property type="match status" value="1"/>
</dbReference>
<evidence type="ECO:0000313" key="7">
    <source>
        <dbReference type="EMBL" id="CBQ70622.1"/>
    </source>
</evidence>
<dbReference type="Pfam" id="PF11464">
    <property type="entry name" value="Rbsn"/>
    <property type="match status" value="1"/>
</dbReference>
<feature type="compositionally biased region" description="Basic and acidic residues" evidence="5">
    <location>
        <begin position="191"/>
        <end position="203"/>
    </location>
</feature>
<dbReference type="GO" id="GO:0008270">
    <property type="term" value="F:zinc ion binding"/>
    <property type="evidence" value="ECO:0007669"/>
    <property type="project" value="UniProtKB-KW"/>
</dbReference>
<protein>
    <submittedName>
        <fullName evidence="7">Related to vacuolar segregation protein PEP7</fullName>
    </submittedName>
</protein>
<sequence length="853" mass="90536">MTVEDATGSSSSSSSSSKRLSYVPYQRKGHQRNASNASQASVVTSETEAKSSRPAVDSRQASHRSSPASSESSRRGSDVAADRMPMSSTPLRSQTKPSRTPSALSRPAVASPLARGAGLVRPNRELDAPPPPLRVASKLGTASSATNNHVRPSSSHTQSPSSAAAAATASGSSTARHERSQSFASTSTVRAEGRPRSPEKLPETPRTSSRIQPGTPSSTSRPSSARQDARPNKIVNGSTPIASSAASSVRGSSRASSAVASPPGSRSSTPIIGASGSSIPAHVNSYAALLAAQSRLGPIPVPQGVALAQASGASTSSDTQAMALPSTDGRRTAYRSGFQPKGVLRVRTGEFAELRRRGRSEGEMEAQRMDRRLAKLIAIHFAPVNDAEKLSLSPAKKSLGSSFADLDLDELKRDPGSVLRKGGSELWTSFRARGRGEDPAIRQAEQSIVNWQDDADVKACPICTTPFSFTVRKHHCRLCGRVVCASPHLTRLTWAEQMAPGTGKVLTAGERAELDTKCSGNIVADPITGRIEEVKEGAAAAPSKPGSSAVQSKGVRICRDCKSIVRKRQYMMDDEPLPVFMKLYEALMRVQREIEQSLPEFQEMVLGLQKHDQTAALGSSIKANIELQRDAVQARKQLLANFATYDELAKRIRALPVGERDSTGAAGSDAAQERIQHAIFTRANLFLQQNMLPLQSLPKPGSKRGVQGDGASDSTGSTPGSPQPASPRLASRRAGQHAAKGSVSSLASFRSLFGGGSGSASGSLRSNTRMDLDEQLNGDDGIDGDAADNTDPAELREQLKVLLEQEKLVADYVESAARARKFEDAKTLKKSHDELCKEILRIQRRLVVAGSGR</sequence>
<proteinExistence type="predicted"/>
<feature type="compositionally biased region" description="Polar residues" evidence="5">
    <location>
        <begin position="86"/>
        <end position="103"/>
    </location>
</feature>
<dbReference type="PANTHER" id="PTHR23164:SF30">
    <property type="entry name" value="EARLY ENDOSOME ANTIGEN 1"/>
    <property type="match status" value="1"/>
</dbReference>
<feature type="region of interest" description="Disordered" evidence="5">
    <location>
        <begin position="694"/>
        <end position="737"/>
    </location>
</feature>
<dbReference type="Proteomes" id="UP000008867">
    <property type="component" value="Chromosome 2"/>
</dbReference>
<evidence type="ECO:0000256" key="1">
    <source>
        <dbReference type="ARBA" id="ARBA00022723"/>
    </source>
</evidence>
<accession>E6ZTR5</accession>
<dbReference type="Pfam" id="PF01363">
    <property type="entry name" value="FYVE"/>
    <property type="match status" value="1"/>
</dbReference>
<dbReference type="VEuPathDB" id="FungiDB:sr10290"/>
<keyword evidence="1" id="KW-0479">Metal-binding</keyword>
<dbReference type="EMBL" id="FQ311441">
    <property type="protein sequence ID" value="CBQ70622.1"/>
    <property type="molecule type" value="Genomic_DNA"/>
</dbReference>
<dbReference type="HOGENOM" id="CLU_015252_0_0_1"/>
<evidence type="ECO:0000256" key="4">
    <source>
        <dbReference type="PROSITE-ProRule" id="PRU00091"/>
    </source>
</evidence>
<feature type="compositionally biased region" description="Low complexity" evidence="5">
    <location>
        <begin position="242"/>
        <end position="268"/>
    </location>
</feature>
<dbReference type="InterPro" id="IPR000306">
    <property type="entry name" value="Znf_FYVE"/>
</dbReference>
<dbReference type="PROSITE" id="PS50178">
    <property type="entry name" value="ZF_FYVE"/>
    <property type="match status" value="1"/>
</dbReference>
<evidence type="ECO:0000259" key="6">
    <source>
        <dbReference type="PROSITE" id="PS50178"/>
    </source>
</evidence>
<keyword evidence="8" id="KW-1185">Reference proteome</keyword>
<name>E6ZTR5_SPORE</name>
<feature type="compositionally biased region" description="Polar residues" evidence="5">
    <location>
        <begin position="32"/>
        <end position="46"/>
    </location>
</feature>
<feature type="compositionally biased region" description="Basic and acidic residues" evidence="5">
    <location>
        <begin position="72"/>
        <end position="81"/>
    </location>
</feature>
<dbReference type="InterPro" id="IPR013083">
    <property type="entry name" value="Znf_RING/FYVE/PHD"/>
</dbReference>
<keyword evidence="3" id="KW-0862">Zinc</keyword>
<dbReference type="InterPro" id="IPR021565">
    <property type="entry name" value="Rbsn_Rab-bd"/>
</dbReference>
<feature type="compositionally biased region" description="Low complexity" evidence="5">
    <location>
        <begin position="215"/>
        <end position="226"/>
    </location>
</feature>
<keyword evidence="2 4" id="KW-0863">Zinc-finger</keyword>
<dbReference type="InterPro" id="IPR011011">
    <property type="entry name" value="Znf_FYVE_PHD"/>
</dbReference>
<dbReference type="PANTHER" id="PTHR23164">
    <property type="entry name" value="EARLY ENDOSOME ANTIGEN 1"/>
    <property type="match status" value="1"/>
</dbReference>
<dbReference type="InterPro" id="IPR036531">
    <property type="entry name" value="Rbsn_Rab-bd_sf"/>
</dbReference>
<feature type="compositionally biased region" description="Polar residues" evidence="5">
    <location>
        <begin position="140"/>
        <end position="152"/>
    </location>
</feature>
<evidence type="ECO:0000256" key="5">
    <source>
        <dbReference type="SAM" id="MobiDB-lite"/>
    </source>
</evidence>
<evidence type="ECO:0000256" key="2">
    <source>
        <dbReference type="ARBA" id="ARBA00022771"/>
    </source>
</evidence>
<feature type="compositionally biased region" description="Polar residues" evidence="5">
    <location>
        <begin position="205"/>
        <end position="214"/>
    </location>
</feature>
<dbReference type="eggNOG" id="KOG1842">
    <property type="taxonomic scope" value="Eukaryota"/>
</dbReference>
<dbReference type="AlphaFoldDB" id="E6ZTR5"/>
<evidence type="ECO:0000256" key="3">
    <source>
        <dbReference type="ARBA" id="ARBA00022833"/>
    </source>
</evidence>